<dbReference type="SUPFAM" id="SSF51735">
    <property type="entry name" value="NAD(P)-binding Rossmann-fold domains"/>
    <property type="match status" value="1"/>
</dbReference>
<dbReference type="InterPro" id="IPR036291">
    <property type="entry name" value="NAD(P)-bd_dom_sf"/>
</dbReference>
<gene>
    <name evidence="2" type="ORF">SAMN04490194_5295</name>
</gene>
<protein>
    <submittedName>
        <fullName evidence="2">UDP-glucose 4-epimerase</fullName>
    </submittedName>
</protein>
<organism evidence="2 3">
    <name type="scientific">Pseudomonas migulae</name>
    <dbReference type="NCBI Taxonomy" id="78543"/>
    <lineage>
        <taxon>Bacteria</taxon>
        <taxon>Pseudomonadati</taxon>
        <taxon>Pseudomonadota</taxon>
        <taxon>Gammaproteobacteria</taxon>
        <taxon>Pseudomonadales</taxon>
        <taxon>Pseudomonadaceae</taxon>
        <taxon>Pseudomonas</taxon>
    </lineage>
</organism>
<dbReference type="Gene3D" id="3.40.50.720">
    <property type="entry name" value="NAD(P)-binding Rossmann-like Domain"/>
    <property type="match status" value="1"/>
</dbReference>
<dbReference type="Proteomes" id="UP000198985">
    <property type="component" value="Unassembled WGS sequence"/>
</dbReference>
<dbReference type="PANTHER" id="PTHR43245:SF58">
    <property type="entry name" value="BLL5923 PROTEIN"/>
    <property type="match status" value="1"/>
</dbReference>
<reference evidence="2 3" key="1">
    <citation type="submission" date="2016-10" db="EMBL/GenBank/DDBJ databases">
        <authorList>
            <person name="de Groot N.N."/>
        </authorList>
    </citation>
    <scope>NUCLEOTIDE SEQUENCE [LARGE SCALE GENOMIC DNA]</scope>
    <source>
        <strain evidence="2 3">BS3662</strain>
    </source>
</reference>
<dbReference type="AlphaFoldDB" id="A0A1H5MZ10"/>
<evidence type="ECO:0000259" key="1">
    <source>
        <dbReference type="Pfam" id="PF01370"/>
    </source>
</evidence>
<sequence length="320" mass="34640">MMRVLLTGASGFVGAAVQARLLTDPQFAVRAVYRQLPSQSSPRLEVCQVSGLEPDTDWQVPLEGVEVVIHCAARVHVMNEREADPLAAFRRANVQGTLRLAEQAAQSGVRRFIYLSSIKVNGEGTPPGHPYTADDQPAPLDPYGVSKLESEQALQALAAKTGMEVVIIRPVLVYGPGVKANFRSMMGWLNKGVPLPLGAITNKRSLVALDNLVDLIRTCIHHSAAANQVFLVSDDEDLSTSDLLRRMARALGRPARLLPLPMWLLSGTAQLLGKKALSQRLCGSLQVDIGKTKALLEWTPAISVDGALAKTAKDFLEQRV</sequence>
<name>A0A1H5MZ10_9PSED</name>
<dbReference type="Pfam" id="PF01370">
    <property type="entry name" value="Epimerase"/>
    <property type="match status" value="1"/>
</dbReference>
<evidence type="ECO:0000313" key="3">
    <source>
        <dbReference type="Proteomes" id="UP000198985"/>
    </source>
</evidence>
<dbReference type="InterPro" id="IPR001509">
    <property type="entry name" value="Epimerase_deHydtase"/>
</dbReference>
<evidence type="ECO:0000313" key="2">
    <source>
        <dbReference type="EMBL" id="SEE94496.1"/>
    </source>
</evidence>
<dbReference type="PANTHER" id="PTHR43245">
    <property type="entry name" value="BIFUNCTIONAL POLYMYXIN RESISTANCE PROTEIN ARNA"/>
    <property type="match status" value="1"/>
</dbReference>
<proteinExistence type="predicted"/>
<dbReference type="CDD" id="cd05232">
    <property type="entry name" value="UDP_G4E_4_SDR_e"/>
    <property type="match status" value="1"/>
</dbReference>
<dbReference type="RefSeq" id="WP_084319412.1">
    <property type="nucleotide sequence ID" value="NZ_FNTY01000002.1"/>
</dbReference>
<dbReference type="InterPro" id="IPR050177">
    <property type="entry name" value="Lipid_A_modif_metabolic_enz"/>
</dbReference>
<dbReference type="EMBL" id="FNTY01000002">
    <property type="protein sequence ID" value="SEE94496.1"/>
    <property type="molecule type" value="Genomic_DNA"/>
</dbReference>
<accession>A0A1H5MZ10</accession>
<feature type="domain" description="NAD-dependent epimerase/dehydratase" evidence="1">
    <location>
        <begin position="4"/>
        <end position="229"/>
    </location>
</feature>